<feature type="transmembrane region" description="Helical" evidence="2">
    <location>
        <begin position="253"/>
        <end position="277"/>
    </location>
</feature>
<dbReference type="Gramene" id="TKW26344">
    <property type="protein sequence ID" value="TKW26344"/>
    <property type="gene ID" value="SEVIR_3G182201v2"/>
</dbReference>
<proteinExistence type="predicted"/>
<sequence>MRTRHEMNVTDAARTRLSTEEAFALPWRGVELKPLPPRFPFAQSRAQIPRYVTPPSLSGCPRRRHRHRHYKPRAAHGDGGVSGSFALGSWHAVLSQGGLAKVWAMAMAPATRAPGGAAAARLVSKSAFSVPSPVRLPRRAGGGRAAVLGVAARSGRRDGWPGADSSSSSSGSGGGRLVDADMATLRRRIREARAEAAEEDGIDAEADTDAGGGLPLPAEWTELERRHHGSYVVGVCGALGLLEALLVRARPGLGAGLLAMLLLGVPASLFLVCAQLIQAVDSVSSGLLAVDSDERELLHWCMARWRAGEHGGTFRPRDS</sequence>
<dbReference type="PANTHER" id="PTHR33782">
    <property type="entry name" value="OS01G0121600 PROTEIN"/>
    <property type="match status" value="1"/>
</dbReference>
<keyword evidence="2" id="KW-0472">Membrane</keyword>
<evidence type="ECO:0000313" key="3">
    <source>
        <dbReference type="EMBL" id="TKW26344.1"/>
    </source>
</evidence>
<reference evidence="3" key="1">
    <citation type="submission" date="2019-03" db="EMBL/GenBank/DDBJ databases">
        <title>WGS assembly of Setaria viridis.</title>
        <authorList>
            <person name="Huang P."/>
            <person name="Jenkins J."/>
            <person name="Grimwood J."/>
            <person name="Barry K."/>
            <person name="Healey A."/>
            <person name="Mamidi S."/>
            <person name="Sreedasyam A."/>
            <person name="Shu S."/>
            <person name="Feldman M."/>
            <person name="Wu J."/>
            <person name="Yu Y."/>
            <person name="Chen C."/>
            <person name="Johnson J."/>
            <person name="Rokhsar D."/>
            <person name="Baxter I."/>
            <person name="Schmutz J."/>
            <person name="Brutnell T."/>
            <person name="Kellogg E."/>
        </authorList>
    </citation>
    <scope>NUCLEOTIDE SEQUENCE [LARGE SCALE GENOMIC DNA]</scope>
</reference>
<dbReference type="Proteomes" id="UP000298652">
    <property type="component" value="Chromosome 3"/>
</dbReference>
<dbReference type="PANTHER" id="PTHR33782:SF3">
    <property type="entry name" value="OS05G0516700 PROTEIN"/>
    <property type="match status" value="1"/>
</dbReference>
<keyword evidence="2" id="KW-0812">Transmembrane</keyword>
<protein>
    <submittedName>
        <fullName evidence="3">Uncharacterized protein</fullName>
    </submittedName>
</protein>
<feature type="transmembrane region" description="Helical" evidence="2">
    <location>
        <begin position="229"/>
        <end position="247"/>
    </location>
</feature>
<keyword evidence="2" id="KW-1133">Transmembrane helix</keyword>
<evidence type="ECO:0000256" key="1">
    <source>
        <dbReference type="SAM" id="MobiDB-lite"/>
    </source>
</evidence>
<accession>A0A4U6VDG4</accession>
<keyword evidence="4" id="KW-1185">Reference proteome</keyword>
<dbReference type="EMBL" id="CM016554">
    <property type="protein sequence ID" value="TKW26344.1"/>
    <property type="molecule type" value="Genomic_DNA"/>
</dbReference>
<gene>
    <name evidence="3" type="ORF">SEVIR_3G182201v2</name>
</gene>
<evidence type="ECO:0000256" key="2">
    <source>
        <dbReference type="SAM" id="Phobius"/>
    </source>
</evidence>
<organism evidence="3 4">
    <name type="scientific">Setaria viridis</name>
    <name type="common">Green bristlegrass</name>
    <name type="synonym">Setaria italica subsp. viridis</name>
    <dbReference type="NCBI Taxonomy" id="4556"/>
    <lineage>
        <taxon>Eukaryota</taxon>
        <taxon>Viridiplantae</taxon>
        <taxon>Streptophyta</taxon>
        <taxon>Embryophyta</taxon>
        <taxon>Tracheophyta</taxon>
        <taxon>Spermatophyta</taxon>
        <taxon>Magnoliopsida</taxon>
        <taxon>Liliopsida</taxon>
        <taxon>Poales</taxon>
        <taxon>Poaceae</taxon>
        <taxon>PACMAD clade</taxon>
        <taxon>Panicoideae</taxon>
        <taxon>Panicodae</taxon>
        <taxon>Paniceae</taxon>
        <taxon>Cenchrinae</taxon>
        <taxon>Setaria</taxon>
    </lineage>
</organism>
<evidence type="ECO:0000313" key="4">
    <source>
        <dbReference type="Proteomes" id="UP000298652"/>
    </source>
</evidence>
<name>A0A4U6VDG4_SETVI</name>
<dbReference type="AlphaFoldDB" id="A0A4U6VDG4"/>
<feature type="region of interest" description="Disordered" evidence="1">
    <location>
        <begin position="155"/>
        <end position="177"/>
    </location>
</feature>